<sequence length="79" mass="8695">MTKVGLLCFCNLLLVLKILCPKLRVREISEICAQAYLAHAYLIKSLSYLDNGTLIRMGTPVSRRLSSTAPVPKATDSKS</sequence>
<keyword evidence="3" id="KW-1185">Reference proteome</keyword>
<organism evidence="2 3">
    <name type="scientific">Parasponia andersonii</name>
    <name type="common">Sponia andersonii</name>
    <dbReference type="NCBI Taxonomy" id="3476"/>
    <lineage>
        <taxon>Eukaryota</taxon>
        <taxon>Viridiplantae</taxon>
        <taxon>Streptophyta</taxon>
        <taxon>Embryophyta</taxon>
        <taxon>Tracheophyta</taxon>
        <taxon>Spermatophyta</taxon>
        <taxon>Magnoliopsida</taxon>
        <taxon>eudicotyledons</taxon>
        <taxon>Gunneridae</taxon>
        <taxon>Pentapetalae</taxon>
        <taxon>rosids</taxon>
        <taxon>fabids</taxon>
        <taxon>Rosales</taxon>
        <taxon>Cannabaceae</taxon>
        <taxon>Parasponia</taxon>
    </lineage>
</organism>
<evidence type="ECO:0000313" key="3">
    <source>
        <dbReference type="Proteomes" id="UP000237105"/>
    </source>
</evidence>
<feature type="chain" id="PRO_5015187325" description="Secreted protein" evidence="1">
    <location>
        <begin position="26"/>
        <end position="79"/>
    </location>
</feature>
<protein>
    <recommendedName>
        <fullName evidence="4">Secreted protein</fullName>
    </recommendedName>
</protein>
<reference evidence="3" key="1">
    <citation type="submission" date="2016-06" db="EMBL/GenBank/DDBJ databases">
        <title>Parallel loss of symbiosis genes in relatives of nitrogen-fixing non-legume Parasponia.</title>
        <authorList>
            <person name="Van Velzen R."/>
            <person name="Holmer R."/>
            <person name="Bu F."/>
            <person name="Rutten L."/>
            <person name="Van Zeijl A."/>
            <person name="Liu W."/>
            <person name="Santuari L."/>
            <person name="Cao Q."/>
            <person name="Sharma T."/>
            <person name="Shen D."/>
            <person name="Roswanjaya Y."/>
            <person name="Wardhani T."/>
            <person name="Kalhor M.S."/>
            <person name="Jansen J."/>
            <person name="Van den Hoogen J."/>
            <person name="Gungor B."/>
            <person name="Hartog M."/>
            <person name="Hontelez J."/>
            <person name="Verver J."/>
            <person name="Yang W.-C."/>
            <person name="Schijlen E."/>
            <person name="Repin R."/>
            <person name="Schilthuizen M."/>
            <person name="Schranz E."/>
            <person name="Heidstra R."/>
            <person name="Miyata K."/>
            <person name="Fedorova E."/>
            <person name="Kohlen W."/>
            <person name="Bisseling T."/>
            <person name="Smit S."/>
            <person name="Geurts R."/>
        </authorList>
    </citation>
    <scope>NUCLEOTIDE SEQUENCE [LARGE SCALE GENOMIC DNA]</scope>
    <source>
        <strain evidence="3">cv. WU1-14</strain>
    </source>
</reference>
<accession>A0A2P5CSG2</accession>
<feature type="signal peptide" evidence="1">
    <location>
        <begin position="1"/>
        <end position="25"/>
    </location>
</feature>
<dbReference type="Proteomes" id="UP000237105">
    <property type="component" value="Unassembled WGS sequence"/>
</dbReference>
<keyword evidence="1" id="KW-0732">Signal</keyword>
<proteinExistence type="predicted"/>
<gene>
    <name evidence="2" type="ORF">PanWU01x14_127520</name>
</gene>
<comment type="caution">
    <text evidence="2">The sequence shown here is derived from an EMBL/GenBank/DDBJ whole genome shotgun (WGS) entry which is preliminary data.</text>
</comment>
<evidence type="ECO:0000313" key="2">
    <source>
        <dbReference type="EMBL" id="PON63985.1"/>
    </source>
</evidence>
<name>A0A2P5CSG2_PARAD</name>
<dbReference type="EMBL" id="JXTB01000099">
    <property type="protein sequence ID" value="PON63985.1"/>
    <property type="molecule type" value="Genomic_DNA"/>
</dbReference>
<evidence type="ECO:0008006" key="4">
    <source>
        <dbReference type="Google" id="ProtNLM"/>
    </source>
</evidence>
<evidence type="ECO:0000256" key="1">
    <source>
        <dbReference type="SAM" id="SignalP"/>
    </source>
</evidence>
<dbReference type="AlphaFoldDB" id="A0A2P5CSG2"/>